<keyword evidence="2" id="KW-1185">Reference proteome</keyword>
<accession>A0A9W8WAQ7</accession>
<dbReference type="Proteomes" id="UP001140502">
    <property type="component" value="Unassembled WGS sequence"/>
</dbReference>
<dbReference type="AlphaFoldDB" id="A0A9W8WAQ7"/>
<dbReference type="EMBL" id="JAPEUR010000148">
    <property type="protein sequence ID" value="KAJ4318058.1"/>
    <property type="molecule type" value="Genomic_DNA"/>
</dbReference>
<sequence>MNPQQPPGFAAEFIVEDPGRPVPQRPVRRRGLETQRKWIKNWMKRLPQGDEDWDNNSPSTPDDIQRLRDRLTLSHMQSRHEMDWATLLDTYAAAARDFEGRELQLHSMVMVAACHVAYNNGLPRDDMLQAMAKCISGGSDTLRSKRFALPKCILIGDELASVLGVRAYELPLRVNSYFTFGQHFTSECFPLLREESAVAHRPSTRLPSEVLRIPNLVFDLCNGKVRYVTAPRTNASMPGVLLTRYAAARYRFQVERDVEEPEIPYNGSESSLVDMEGKGWVPRLLLRRLFVARYEFDVVLCISEGHDYRRVALE</sequence>
<comment type="caution">
    <text evidence="1">The sequence shown here is derived from an EMBL/GenBank/DDBJ whole genome shotgun (WGS) entry which is preliminary data.</text>
</comment>
<proteinExistence type="predicted"/>
<protein>
    <submittedName>
        <fullName evidence="1">Uncharacterized protein</fullName>
    </submittedName>
</protein>
<evidence type="ECO:0000313" key="1">
    <source>
        <dbReference type="EMBL" id="KAJ4318058.1"/>
    </source>
</evidence>
<gene>
    <name evidence="1" type="ORF">N0V84_007039</name>
</gene>
<evidence type="ECO:0000313" key="2">
    <source>
        <dbReference type="Proteomes" id="UP001140502"/>
    </source>
</evidence>
<reference evidence="1" key="1">
    <citation type="submission" date="2022-10" db="EMBL/GenBank/DDBJ databases">
        <title>Tapping the CABI collections for fungal endophytes: first genome assemblies for Collariella, Neodidymelliopsis, Ascochyta clinopodiicola, Didymella pomorum, Didymosphaeria variabile, Neocosmospora piperis and Neocucurbitaria cava.</title>
        <authorList>
            <person name="Hill R."/>
        </authorList>
    </citation>
    <scope>NUCLEOTIDE SEQUENCE</scope>
    <source>
        <strain evidence="1">IMI 366586</strain>
    </source>
</reference>
<organism evidence="1 2">
    <name type="scientific">Fusarium piperis</name>
    <dbReference type="NCBI Taxonomy" id="1435070"/>
    <lineage>
        <taxon>Eukaryota</taxon>
        <taxon>Fungi</taxon>
        <taxon>Dikarya</taxon>
        <taxon>Ascomycota</taxon>
        <taxon>Pezizomycotina</taxon>
        <taxon>Sordariomycetes</taxon>
        <taxon>Hypocreomycetidae</taxon>
        <taxon>Hypocreales</taxon>
        <taxon>Nectriaceae</taxon>
        <taxon>Fusarium</taxon>
        <taxon>Fusarium solani species complex</taxon>
    </lineage>
</organism>
<name>A0A9W8WAQ7_9HYPO</name>
<dbReference type="OrthoDB" id="4995828at2759"/>